<reference evidence="2" key="1">
    <citation type="journal article" date="2018" name="PLoS Negl. Trop. Dis.">
        <title>Sialome diversity of ticks revealed by RNAseq of single tick salivary glands.</title>
        <authorList>
            <person name="Perner J."/>
            <person name="Kropackova S."/>
            <person name="Kopacek P."/>
            <person name="Ribeiro J.M."/>
        </authorList>
    </citation>
    <scope>NUCLEOTIDE SEQUENCE</scope>
    <source>
        <strain evidence="2">Siblings of single egg batch collected in Ceske Budejovice</strain>
        <tissue evidence="2">Salivary glands</tissue>
    </source>
</reference>
<organism evidence="2">
    <name type="scientific">Ixodes ricinus</name>
    <name type="common">Common tick</name>
    <name type="synonym">Acarus ricinus</name>
    <dbReference type="NCBI Taxonomy" id="34613"/>
    <lineage>
        <taxon>Eukaryota</taxon>
        <taxon>Metazoa</taxon>
        <taxon>Ecdysozoa</taxon>
        <taxon>Arthropoda</taxon>
        <taxon>Chelicerata</taxon>
        <taxon>Arachnida</taxon>
        <taxon>Acari</taxon>
        <taxon>Parasitiformes</taxon>
        <taxon>Ixodida</taxon>
        <taxon>Ixodoidea</taxon>
        <taxon>Ixodidae</taxon>
        <taxon>Ixodinae</taxon>
        <taxon>Ixodes</taxon>
    </lineage>
</organism>
<proteinExistence type="predicted"/>
<feature type="non-terminal residue" evidence="2">
    <location>
        <position position="80"/>
    </location>
</feature>
<accession>A0A147BDI4</accession>
<dbReference type="EMBL" id="GEGO01006585">
    <property type="protein sequence ID" value="JAR88819.1"/>
    <property type="molecule type" value="Transcribed_RNA"/>
</dbReference>
<feature type="region of interest" description="Disordered" evidence="1">
    <location>
        <begin position="1"/>
        <end position="36"/>
    </location>
</feature>
<evidence type="ECO:0000256" key="1">
    <source>
        <dbReference type="SAM" id="MobiDB-lite"/>
    </source>
</evidence>
<feature type="non-terminal residue" evidence="2">
    <location>
        <position position="1"/>
    </location>
</feature>
<protein>
    <submittedName>
        <fullName evidence="2">Uncharacterized protein</fullName>
    </submittedName>
</protein>
<dbReference type="AlphaFoldDB" id="A0A147BDI4"/>
<name>A0A147BDI4_IXORI</name>
<evidence type="ECO:0000313" key="2">
    <source>
        <dbReference type="EMBL" id="JAR88819.1"/>
    </source>
</evidence>
<feature type="compositionally biased region" description="Polar residues" evidence="1">
    <location>
        <begin position="1"/>
        <end position="10"/>
    </location>
</feature>
<sequence>QFRTGATSRCHTAKRPNQKPKLLAGLGNARNRSNPPVRTTAALLHTSGTFPRSPLVGARSHTFLVCAAFSTAWWRVCRRV</sequence>